<organism evidence="2 3">
    <name type="scientific">Roseibaca calidilacus</name>
    <dbReference type="NCBI Taxonomy" id="1666912"/>
    <lineage>
        <taxon>Bacteria</taxon>
        <taxon>Pseudomonadati</taxon>
        <taxon>Pseudomonadota</taxon>
        <taxon>Alphaproteobacteria</taxon>
        <taxon>Rhodobacterales</taxon>
        <taxon>Paracoccaceae</taxon>
        <taxon>Roseinatronobacter</taxon>
    </lineage>
</organism>
<feature type="region of interest" description="Disordered" evidence="1">
    <location>
        <begin position="55"/>
        <end position="84"/>
    </location>
</feature>
<comment type="caution">
    <text evidence="2">The sequence shown here is derived from an EMBL/GenBank/DDBJ whole genome shotgun (WGS) entry which is preliminary data.</text>
</comment>
<gene>
    <name evidence="2" type="ORF">HLUCCA05_01000</name>
</gene>
<dbReference type="AlphaFoldDB" id="A0A0P7WC34"/>
<sequence>MVSTALEVQGYKVESVTRTLLGRVRIIASLGPVWREIVLDASTGQILRDYAVEFAPSDLPNPEPGDMPRGGEMLNSPNDLPLQN</sequence>
<proteinExistence type="predicted"/>
<name>A0A0P7WC34_9RHOB</name>
<dbReference type="Proteomes" id="UP000050413">
    <property type="component" value="Unassembled WGS sequence"/>
</dbReference>
<evidence type="ECO:0000313" key="3">
    <source>
        <dbReference type="Proteomes" id="UP000050413"/>
    </source>
</evidence>
<protein>
    <submittedName>
        <fullName evidence="2">Uncharacterized protein</fullName>
    </submittedName>
</protein>
<accession>A0A0P7WC34</accession>
<evidence type="ECO:0000313" key="2">
    <source>
        <dbReference type="EMBL" id="KPP91720.1"/>
    </source>
</evidence>
<reference evidence="2 3" key="1">
    <citation type="submission" date="2015-09" db="EMBL/GenBank/DDBJ databases">
        <title>Identification and resolution of microdiversity through metagenomic sequencing of parallel consortia.</title>
        <authorList>
            <person name="Nelson W.C."/>
            <person name="Romine M.F."/>
            <person name="Lindemann S.R."/>
        </authorList>
    </citation>
    <scope>NUCLEOTIDE SEQUENCE [LARGE SCALE GENOMIC DNA]</scope>
    <source>
        <strain evidence="2">HL-91</strain>
    </source>
</reference>
<feature type="compositionally biased region" description="Polar residues" evidence="1">
    <location>
        <begin position="75"/>
        <end position="84"/>
    </location>
</feature>
<evidence type="ECO:0000256" key="1">
    <source>
        <dbReference type="SAM" id="MobiDB-lite"/>
    </source>
</evidence>
<dbReference type="EMBL" id="LJSG01000013">
    <property type="protein sequence ID" value="KPP91720.1"/>
    <property type="molecule type" value="Genomic_DNA"/>
</dbReference>